<name>F4RF59_MELLP</name>
<accession>F4RF59</accession>
<dbReference type="Gene3D" id="3.40.50.10810">
    <property type="entry name" value="Tandem AAA-ATPase domain"/>
    <property type="match status" value="1"/>
</dbReference>
<dbReference type="Pfam" id="PF00176">
    <property type="entry name" value="SNF2-rel_dom"/>
    <property type="match status" value="1"/>
</dbReference>
<evidence type="ECO:0000256" key="1">
    <source>
        <dbReference type="ARBA" id="ARBA00022741"/>
    </source>
</evidence>
<keyword evidence="6" id="KW-1185">Reference proteome</keyword>
<dbReference type="STRING" id="747676.F4RF59"/>
<dbReference type="GeneID" id="18922319"/>
<dbReference type="RefSeq" id="XP_007407731.1">
    <property type="nucleotide sequence ID" value="XM_007407669.1"/>
</dbReference>
<evidence type="ECO:0000259" key="4">
    <source>
        <dbReference type="PROSITE" id="PS51192"/>
    </source>
</evidence>
<dbReference type="EMBL" id="GL883099">
    <property type="protein sequence ID" value="EGG08757.1"/>
    <property type="molecule type" value="Genomic_DNA"/>
</dbReference>
<keyword evidence="3" id="KW-0067">ATP-binding</keyword>
<dbReference type="InterPro" id="IPR000330">
    <property type="entry name" value="SNF2_N"/>
</dbReference>
<dbReference type="GO" id="GO:0008094">
    <property type="term" value="F:ATP-dependent activity, acting on DNA"/>
    <property type="evidence" value="ECO:0007669"/>
    <property type="project" value="TreeGrafter"/>
</dbReference>
<dbReference type="KEGG" id="mlr:MELLADRAFT_104572"/>
<gene>
    <name evidence="5" type="ORF">MELLADRAFT_104572</name>
</gene>
<evidence type="ECO:0000256" key="2">
    <source>
        <dbReference type="ARBA" id="ARBA00022801"/>
    </source>
</evidence>
<dbReference type="VEuPathDB" id="FungiDB:MELLADRAFT_104572"/>
<dbReference type="PANTHER" id="PTHR45626:SF22">
    <property type="entry name" value="DNA REPAIR PROTEIN RAD5"/>
    <property type="match status" value="1"/>
</dbReference>
<dbReference type="AlphaFoldDB" id="F4RF59"/>
<dbReference type="PANTHER" id="PTHR45626">
    <property type="entry name" value="TRANSCRIPTION TERMINATION FACTOR 2-RELATED"/>
    <property type="match status" value="1"/>
</dbReference>
<dbReference type="InterPro" id="IPR038718">
    <property type="entry name" value="SNF2-like_sf"/>
</dbReference>
<dbReference type="HOGENOM" id="CLU_674518_0_0_1"/>
<keyword evidence="1" id="KW-0547">Nucleotide-binding</keyword>
<protein>
    <recommendedName>
        <fullName evidence="4">Helicase ATP-binding domain-containing protein</fullName>
    </recommendedName>
</protein>
<dbReference type="InParanoid" id="F4RF59"/>
<evidence type="ECO:0000256" key="3">
    <source>
        <dbReference type="ARBA" id="ARBA00022840"/>
    </source>
</evidence>
<dbReference type="GO" id="GO:0005634">
    <property type="term" value="C:nucleus"/>
    <property type="evidence" value="ECO:0007669"/>
    <property type="project" value="TreeGrafter"/>
</dbReference>
<evidence type="ECO:0000313" key="5">
    <source>
        <dbReference type="EMBL" id="EGG08757.1"/>
    </source>
</evidence>
<dbReference type="GO" id="GO:0016787">
    <property type="term" value="F:hydrolase activity"/>
    <property type="evidence" value="ECO:0007669"/>
    <property type="project" value="UniProtKB-KW"/>
</dbReference>
<reference evidence="6" key="1">
    <citation type="journal article" date="2011" name="Proc. Natl. Acad. Sci. U.S.A.">
        <title>Obligate biotrophy features unraveled by the genomic analysis of rust fungi.</title>
        <authorList>
            <person name="Duplessis S."/>
            <person name="Cuomo C.A."/>
            <person name="Lin Y.-C."/>
            <person name="Aerts A."/>
            <person name="Tisserant E."/>
            <person name="Veneault-Fourrey C."/>
            <person name="Joly D.L."/>
            <person name="Hacquard S."/>
            <person name="Amselem J."/>
            <person name="Cantarel B.L."/>
            <person name="Chiu R."/>
            <person name="Coutinho P.M."/>
            <person name="Feau N."/>
            <person name="Field M."/>
            <person name="Frey P."/>
            <person name="Gelhaye E."/>
            <person name="Goldberg J."/>
            <person name="Grabherr M.G."/>
            <person name="Kodira C.D."/>
            <person name="Kohler A."/>
            <person name="Kuees U."/>
            <person name="Lindquist E.A."/>
            <person name="Lucas S.M."/>
            <person name="Mago R."/>
            <person name="Mauceli E."/>
            <person name="Morin E."/>
            <person name="Murat C."/>
            <person name="Pangilinan J.L."/>
            <person name="Park R."/>
            <person name="Pearson M."/>
            <person name="Quesneville H."/>
            <person name="Rouhier N."/>
            <person name="Sakthikumar S."/>
            <person name="Salamov A.A."/>
            <person name="Schmutz J."/>
            <person name="Selles B."/>
            <person name="Shapiro H."/>
            <person name="Tanguay P."/>
            <person name="Tuskan G.A."/>
            <person name="Henrissat B."/>
            <person name="Van de Peer Y."/>
            <person name="Rouze P."/>
            <person name="Ellis J.G."/>
            <person name="Dodds P.N."/>
            <person name="Schein J.E."/>
            <person name="Zhong S."/>
            <person name="Hamelin R.C."/>
            <person name="Grigoriev I.V."/>
            <person name="Szabo L.J."/>
            <person name="Martin F."/>
        </authorList>
    </citation>
    <scope>NUCLEOTIDE SEQUENCE [LARGE SCALE GENOMIC DNA]</scope>
    <source>
        <strain evidence="6">98AG31 / pathotype 3-4-7</strain>
    </source>
</reference>
<dbReference type="InterPro" id="IPR027417">
    <property type="entry name" value="P-loop_NTPase"/>
</dbReference>
<dbReference type="eggNOG" id="KOG1001">
    <property type="taxonomic scope" value="Eukaryota"/>
</dbReference>
<organism evidence="6">
    <name type="scientific">Melampsora larici-populina (strain 98AG31 / pathotype 3-4-7)</name>
    <name type="common">Poplar leaf rust fungus</name>
    <dbReference type="NCBI Taxonomy" id="747676"/>
    <lineage>
        <taxon>Eukaryota</taxon>
        <taxon>Fungi</taxon>
        <taxon>Dikarya</taxon>
        <taxon>Basidiomycota</taxon>
        <taxon>Pucciniomycotina</taxon>
        <taxon>Pucciniomycetes</taxon>
        <taxon>Pucciniales</taxon>
        <taxon>Melampsoraceae</taxon>
        <taxon>Melampsora</taxon>
    </lineage>
</organism>
<dbReference type="InterPro" id="IPR014001">
    <property type="entry name" value="Helicase_ATP-bd"/>
</dbReference>
<dbReference type="InterPro" id="IPR050628">
    <property type="entry name" value="SNF2_RAD54_helicase_TF"/>
</dbReference>
<dbReference type="PROSITE" id="PS51192">
    <property type="entry name" value="HELICASE_ATP_BIND_1"/>
    <property type="match status" value="1"/>
</dbReference>
<evidence type="ECO:0000313" key="6">
    <source>
        <dbReference type="Proteomes" id="UP000001072"/>
    </source>
</evidence>
<dbReference type="Proteomes" id="UP000001072">
    <property type="component" value="Unassembled WGS sequence"/>
</dbReference>
<dbReference type="GO" id="GO:0006281">
    <property type="term" value="P:DNA repair"/>
    <property type="evidence" value="ECO:0007669"/>
    <property type="project" value="TreeGrafter"/>
</dbReference>
<feature type="domain" description="Helicase ATP-binding" evidence="4">
    <location>
        <begin position="209"/>
        <end position="360"/>
    </location>
</feature>
<dbReference type="OrthoDB" id="5330228at2759"/>
<proteinExistence type="predicted"/>
<keyword evidence="2" id="KW-0378">Hydrolase</keyword>
<dbReference type="GO" id="GO:0005524">
    <property type="term" value="F:ATP binding"/>
    <property type="evidence" value="ECO:0007669"/>
    <property type="project" value="UniProtKB-KW"/>
</dbReference>
<dbReference type="SUPFAM" id="SSF52540">
    <property type="entry name" value="P-loop containing nucleoside triphosphate hydrolases"/>
    <property type="match status" value="1"/>
</dbReference>
<sequence>MCPRARCTLSTNKICPHMGSHQPGLYKSKPAGGWNPQFLPHHERSTFLCSSVTTVNESGNIHLEVTTLIFIKQWEQEPFKHIVEQYHISIETPQSYNPQDHFHISLAPLRHSRMPKWKAAYPTLIHISAEDLAKLKAIPSGSDLTPVNQVKAVTSQLRRHQQQGLGFLLDRGDPHNAAFTSLWTSKSSAHFTVWTNLLCGESFIATDQQPAPASPGALILANDMGLGKSIQTIALIAHTLDAAKTYKNSYNIQNPNSQLRGSHTTLLICLKGLMDNWEREIEVHTRGLKLMRWHDTKRSTCTSDKEWHSANIIIITLGTLQHDDAASLIYNTKWYRIVIDEAHTKMRQKTILKSYDQMRQ</sequence>